<keyword evidence="2 5" id="KW-0812">Transmembrane</keyword>
<reference evidence="7 8" key="1">
    <citation type="submission" date="2018-06" db="EMBL/GenBank/DDBJ databases">
        <title>The Genome of Cuscuta australis (Dodder) Provides Insight into the Evolution of Plant Parasitism.</title>
        <authorList>
            <person name="Liu H."/>
        </authorList>
    </citation>
    <scope>NUCLEOTIDE SEQUENCE [LARGE SCALE GENOMIC DNA]</scope>
    <source>
        <strain evidence="8">cv. Yunnan</strain>
        <tissue evidence="7">Vines</tissue>
    </source>
</reference>
<comment type="subcellular location">
    <subcellularLocation>
        <location evidence="1">Membrane</location>
        <topology evidence="1">Single-pass membrane protein</topology>
    </subcellularLocation>
</comment>
<dbReference type="InterPro" id="IPR004864">
    <property type="entry name" value="LEA_2"/>
</dbReference>
<dbReference type="PANTHER" id="PTHR31415:SF51">
    <property type="entry name" value="LATE EMBRYOGENESIS ABUNDANT (LEA) HYDROXYPROLINE-RICH GLYCOPROTEIN FAMILY"/>
    <property type="match status" value="1"/>
</dbReference>
<evidence type="ECO:0000256" key="2">
    <source>
        <dbReference type="ARBA" id="ARBA00022692"/>
    </source>
</evidence>
<sequence>MTEKECNIHQEEQQKKIQRLCGCLCSLLILFLLVFLITWAVLQPHKPHFVLQDATIYSFNVSAPNIFSTTLQVTISSHNGNRRIGIYYDQFNVYATYHDQQITYNTAIQPVYQGHKDTNLWSPFLYGNNVPIAPFIGPDLRQDQDTGAVWITVKIYGRVKWRVGTFVSGRYHLHVTCPAYIPFGNSAKNGGVVVGDAVKYQLSRSCAVSV</sequence>
<proteinExistence type="predicted"/>
<feature type="domain" description="Late embryogenesis abundant protein LEA-2 subgroup" evidence="6">
    <location>
        <begin position="74"/>
        <end position="177"/>
    </location>
</feature>
<dbReference type="PANTHER" id="PTHR31415">
    <property type="entry name" value="OS05G0367900 PROTEIN"/>
    <property type="match status" value="1"/>
</dbReference>
<keyword evidence="4 5" id="KW-0472">Membrane</keyword>
<evidence type="ECO:0000256" key="4">
    <source>
        <dbReference type="ARBA" id="ARBA00023136"/>
    </source>
</evidence>
<dbReference type="Pfam" id="PF03168">
    <property type="entry name" value="LEA_2"/>
    <property type="match status" value="1"/>
</dbReference>
<dbReference type="EMBL" id="NQVE01000142">
    <property type="protein sequence ID" value="RAL44641.1"/>
    <property type="molecule type" value="Genomic_DNA"/>
</dbReference>
<evidence type="ECO:0000256" key="3">
    <source>
        <dbReference type="ARBA" id="ARBA00022989"/>
    </source>
</evidence>
<accession>A0A328DKE5</accession>
<evidence type="ECO:0000256" key="1">
    <source>
        <dbReference type="ARBA" id="ARBA00004167"/>
    </source>
</evidence>
<dbReference type="GO" id="GO:0005886">
    <property type="term" value="C:plasma membrane"/>
    <property type="evidence" value="ECO:0007669"/>
    <property type="project" value="TreeGrafter"/>
</dbReference>
<comment type="caution">
    <text evidence="7">The sequence shown here is derived from an EMBL/GenBank/DDBJ whole genome shotgun (WGS) entry which is preliminary data.</text>
</comment>
<feature type="transmembrane region" description="Helical" evidence="5">
    <location>
        <begin position="20"/>
        <end position="42"/>
    </location>
</feature>
<gene>
    <name evidence="7" type="ORF">DM860_003400</name>
</gene>
<dbReference type="InterPro" id="IPR044839">
    <property type="entry name" value="NDR1-like"/>
</dbReference>
<evidence type="ECO:0000259" key="6">
    <source>
        <dbReference type="Pfam" id="PF03168"/>
    </source>
</evidence>
<dbReference type="AlphaFoldDB" id="A0A328DKE5"/>
<keyword evidence="3 5" id="KW-1133">Transmembrane helix</keyword>
<organism evidence="7 8">
    <name type="scientific">Cuscuta australis</name>
    <dbReference type="NCBI Taxonomy" id="267555"/>
    <lineage>
        <taxon>Eukaryota</taxon>
        <taxon>Viridiplantae</taxon>
        <taxon>Streptophyta</taxon>
        <taxon>Embryophyta</taxon>
        <taxon>Tracheophyta</taxon>
        <taxon>Spermatophyta</taxon>
        <taxon>Magnoliopsida</taxon>
        <taxon>eudicotyledons</taxon>
        <taxon>Gunneridae</taxon>
        <taxon>Pentapetalae</taxon>
        <taxon>asterids</taxon>
        <taxon>lamiids</taxon>
        <taxon>Solanales</taxon>
        <taxon>Convolvulaceae</taxon>
        <taxon>Cuscuteae</taxon>
        <taxon>Cuscuta</taxon>
        <taxon>Cuscuta subgen. Grammica</taxon>
        <taxon>Cuscuta sect. Cleistogrammica</taxon>
    </lineage>
</organism>
<protein>
    <recommendedName>
        <fullName evidence="6">Late embryogenesis abundant protein LEA-2 subgroup domain-containing protein</fullName>
    </recommendedName>
</protein>
<evidence type="ECO:0000313" key="8">
    <source>
        <dbReference type="Proteomes" id="UP000249390"/>
    </source>
</evidence>
<evidence type="ECO:0000313" key="7">
    <source>
        <dbReference type="EMBL" id="RAL44641.1"/>
    </source>
</evidence>
<dbReference type="GO" id="GO:0098542">
    <property type="term" value="P:defense response to other organism"/>
    <property type="evidence" value="ECO:0007669"/>
    <property type="project" value="InterPro"/>
</dbReference>
<dbReference type="GO" id="GO:0009506">
    <property type="term" value="C:plasmodesma"/>
    <property type="evidence" value="ECO:0007669"/>
    <property type="project" value="TreeGrafter"/>
</dbReference>
<keyword evidence="8" id="KW-1185">Reference proteome</keyword>
<evidence type="ECO:0000256" key="5">
    <source>
        <dbReference type="SAM" id="Phobius"/>
    </source>
</evidence>
<dbReference type="Proteomes" id="UP000249390">
    <property type="component" value="Unassembled WGS sequence"/>
</dbReference>
<name>A0A328DKE5_9ASTE</name>